<reference evidence="8" key="2">
    <citation type="submission" date="2025-08" db="UniProtKB">
        <authorList>
            <consortium name="RefSeq"/>
        </authorList>
    </citation>
    <scope>IDENTIFICATION</scope>
    <source>
        <tissue evidence="8">Leaves</tissue>
    </source>
</reference>
<evidence type="ECO:0000256" key="4">
    <source>
        <dbReference type="ARBA" id="ARBA00022807"/>
    </source>
</evidence>
<dbReference type="Proteomes" id="UP001652660">
    <property type="component" value="Chromosome 2c"/>
</dbReference>
<dbReference type="GO" id="GO:0005634">
    <property type="term" value="C:nucleus"/>
    <property type="evidence" value="ECO:0007669"/>
    <property type="project" value="TreeGrafter"/>
</dbReference>
<evidence type="ECO:0000256" key="1">
    <source>
        <dbReference type="ARBA" id="ARBA00005234"/>
    </source>
</evidence>
<evidence type="ECO:0000256" key="2">
    <source>
        <dbReference type="ARBA" id="ARBA00022670"/>
    </source>
</evidence>
<dbReference type="Gene3D" id="3.40.395.10">
    <property type="entry name" value="Adenoviral Proteinase, Chain A"/>
    <property type="match status" value="1"/>
</dbReference>
<dbReference type="InterPro" id="IPR038765">
    <property type="entry name" value="Papain-like_cys_pep_sf"/>
</dbReference>
<dbReference type="OrthoDB" id="1680482at2759"/>
<evidence type="ECO:0000256" key="3">
    <source>
        <dbReference type="ARBA" id="ARBA00022801"/>
    </source>
</evidence>
<gene>
    <name evidence="8" type="primary">LOC113720872</name>
</gene>
<sequence length="321" mass="37171">MSSNLTNEYKVKKQTPSRAHERKPKGLAGRVSVYTQRRNEARRRAEGALETIRREGVDNCKTASAVVHDFLMNMTLPLEQAVVTIRGQVANREHILCLLPCMGVEAEIVNCYSALLTARARRNSGNASYRVWYMPSWSAEMVTKNEMTLDELYIYYLTENKFGGLIMECEKICIPLNWDGKHWYLAVIYMKENKVMIFDPFPDEDFNELRLMNAKVVCSKISGALYTGYGENFSYDFNDFEYLSPSWCPRQINKWDSAMFVMKYMEVCDEMEDVIKIEIISNQARRSRAIELFVDASNEARQTCVDEFEGLQEIFQPVHPN</sequence>
<dbReference type="PANTHER" id="PTHR12606">
    <property type="entry name" value="SENTRIN/SUMO-SPECIFIC PROTEASE"/>
    <property type="match status" value="1"/>
</dbReference>
<dbReference type="GO" id="GO:0016926">
    <property type="term" value="P:protein desumoylation"/>
    <property type="evidence" value="ECO:0007669"/>
    <property type="project" value="TreeGrafter"/>
</dbReference>
<dbReference type="SUPFAM" id="SSF54001">
    <property type="entry name" value="Cysteine proteinases"/>
    <property type="match status" value="1"/>
</dbReference>
<dbReference type="AlphaFoldDB" id="A0A6P6VFD6"/>
<proteinExistence type="inferred from homology"/>
<accession>A0A6P6VFD6</accession>
<dbReference type="GeneID" id="113720872"/>
<dbReference type="InterPro" id="IPR003653">
    <property type="entry name" value="Peptidase_C48_C"/>
</dbReference>
<name>A0A6P6VFD6_COFAR</name>
<dbReference type="PANTHER" id="PTHR12606:SF151">
    <property type="entry name" value="UBIQUITIN-LIKE PROTEASE FAMILY PROFILE DOMAIN-CONTAINING PROTEIN"/>
    <property type="match status" value="1"/>
</dbReference>
<dbReference type="RefSeq" id="XP_027101300.1">
    <property type="nucleotide sequence ID" value="XM_027245499.2"/>
</dbReference>
<organism evidence="7 8">
    <name type="scientific">Coffea arabica</name>
    <name type="common">Arabian coffee</name>
    <dbReference type="NCBI Taxonomy" id="13443"/>
    <lineage>
        <taxon>Eukaryota</taxon>
        <taxon>Viridiplantae</taxon>
        <taxon>Streptophyta</taxon>
        <taxon>Embryophyta</taxon>
        <taxon>Tracheophyta</taxon>
        <taxon>Spermatophyta</taxon>
        <taxon>Magnoliopsida</taxon>
        <taxon>eudicotyledons</taxon>
        <taxon>Gunneridae</taxon>
        <taxon>Pentapetalae</taxon>
        <taxon>asterids</taxon>
        <taxon>lamiids</taxon>
        <taxon>Gentianales</taxon>
        <taxon>Rubiaceae</taxon>
        <taxon>Ixoroideae</taxon>
        <taxon>Gardenieae complex</taxon>
        <taxon>Bertiereae - Coffeeae clade</taxon>
        <taxon>Coffeeae</taxon>
        <taxon>Coffea</taxon>
    </lineage>
</organism>
<evidence type="ECO:0000256" key="5">
    <source>
        <dbReference type="SAM" id="MobiDB-lite"/>
    </source>
</evidence>
<comment type="similarity">
    <text evidence="1">Belongs to the peptidase C48 family.</text>
</comment>
<reference evidence="7" key="1">
    <citation type="journal article" date="2025" name="Foods">
        <title>Unveiling the Microbial Signatures of Arabica Coffee Cherries: Insights into Ripeness Specific Diversity, Functional Traits, and Implications for Quality and Safety.</title>
        <authorList>
            <consortium name="RefSeq"/>
            <person name="Tenea G.N."/>
            <person name="Cifuentes V."/>
            <person name="Reyes P."/>
            <person name="Cevallos-Vallejos M."/>
        </authorList>
    </citation>
    <scope>NUCLEOTIDE SEQUENCE [LARGE SCALE GENOMIC DNA]</scope>
</reference>
<dbReference type="GO" id="GO:0016929">
    <property type="term" value="F:deSUMOylase activity"/>
    <property type="evidence" value="ECO:0007669"/>
    <property type="project" value="TreeGrafter"/>
</dbReference>
<keyword evidence="7" id="KW-1185">Reference proteome</keyword>
<feature type="compositionally biased region" description="Basic residues" evidence="5">
    <location>
        <begin position="12"/>
        <end position="25"/>
    </location>
</feature>
<feature type="domain" description="Ubiquitin-like protease family profile" evidence="6">
    <location>
        <begin position="50"/>
        <end position="268"/>
    </location>
</feature>
<dbReference type="Pfam" id="PF02902">
    <property type="entry name" value="Peptidase_C48"/>
    <property type="match status" value="1"/>
</dbReference>
<keyword evidence="2 8" id="KW-0645">Protease</keyword>
<feature type="region of interest" description="Disordered" evidence="5">
    <location>
        <begin position="1"/>
        <end position="26"/>
    </location>
</feature>
<evidence type="ECO:0000313" key="7">
    <source>
        <dbReference type="Proteomes" id="UP001652660"/>
    </source>
</evidence>
<dbReference type="GO" id="GO:0006508">
    <property type="term" value="P:proteolysis"/>
    <property type="evidence" value="ECO:0007669"/>
    <property type="project" value="UniProtKB-KW"/>
</dbReference>
<dbReference type="PROSITE" id="PS50600">
    <property type="entry name" value="ULP_PROTEASE"/>
    <property type="match status" value="1"/>
</dbReference>
<protein>
    <submittedName>
        <fullName evidence="8">Ubiquitin-like-specific protease ESD4</fullName>
    </submittedName>
</protein>
<evidence type="ECO:0000259" key="6">
    <source>
        <dbReference type="PROSITE" id="PS50600"/>
    </source>
</evidence>
<keyword evidence="3" id="KW-0378">Hydrolase</keyword>
<keyword evidence="4" id="KW-0788">Thiol protease</keyword>
<evidence type="ECO:0000313" key="8">
    <source>
        <dbReference type="RefSeq" id="XP_027101300.1"/>
    </source>
</evidence>